<dbReference type="Pfam" id="PF14520">
    <property type="entry name" value="HHH_5"/>
    <property type="match status" value="1"/>
</dbReference>
<dbReference type="EMBL" id="JACTNG010000005">
    <property type="protein sequence ID" value="MBO1079655.1"/>
    <property type="molecule type" value="Genomic_DNA"/>
</dbReference>
<dbReference type="InterPro" id="IPR010994">
    <property type="entry name" value="RuvA_2-like"/>
</dbReference>
<protein>
    <recommendedName>
        <fullName evidence="6">Holliday junction branch migration complex subunit RuvA</fullName>
    </recommendedName>
</protein>
<keyword evidence="5 6" id="KW-0234">DNA repair</keyword>
<evidence type="ECO:0000256" key="1">
    <source>
        <dbReference type="ARBA" id="ARBA00022490"/>
    </source>
</evidence>
<dbReference type="InterPro" id="IPR012340">
    <property type="entry name" value="NA-bd_OB-fold"/>
</dbReference>
<dbReference type="SMART" id="SM00278">
    <property type="entry name" value="HhH1"/>
    <property type="match status" value="2"/>
</dbReference>
<comment type="caution">
    <text evidence="6">Lacks conserved residue(s) required for the propagation of feature annotation.</text>
</comment>
<dbReference type="Gene3D" id="1.10.150.20">
    <property type="entry name" value="5' to 3' exonuclease, C-terminal subdomain"/>
    <property type="match status" value="1"/>
</dbReference>
<keyword evidence="3 6" id="KW-0238">DNA-binding</keyword>
<feature type="region of interest" description="Domain I" evidence="6">
    <location>
        <begin position="1"/>
        <end position="64"/>
    </location>
</feature>
<evidence type="ECO:0000256" key="3">
    <source>
        <dbReference type="ARBA" id="ARBA00023125"/>
    </source>
</evidence>
<keyword evidence="2 6" id="KW-0227">DNA damage</keyword>
<comment type="caution">
    <text evidence="8">The sequence shown here is derived from an EMBL/GenBank/DDBJ whole genome shotgun (WGS) entry which is preliminary data.</text>
</comment>
<dbReference type="CDD" id="cd14332">
    <property type="entry name" value="UBA_RuvA_C"/>
    <property type="match status" value="1"/>
</dbReference>
<keyword evidence="4 6" id="KW-0233">DNA recombination</keyword>
<keyword evidence="1 6" id="KW-0963">Cytoplasm</keyword>
<dbReference type="Pfam" id="PF01330">
    <property type="entry name" value="RuvA_N"/>
    <property type="match status" value="1"/>
</dbReference>
<organism evidence="8 9">
    <name type="scientific">Roseomonas haemaphysalidis</name>
    <dbReference type="NCBI Taxonomy" id="2768162"/>
    <lineage>
        <taxon>Bacteria</taxon>
        <taxon>Pseudomonadati</taxon>
        <taxon>Pseudomonadota</taxon>
        <taxon>Alphaproteobacteria</taxon>
        <taxon>Acetobacterales</taxon>
        <taxon>Roseomonadaceae</taxon>
        <taxon>Roseomonas</taxon>
    </lineage>
</organism>
<proteinExistence type="inferred from homology"/>
<dbReference type="Pfam" id="PF07499">
    <property type="entry name" value="RuvA_C"/>
    <property type="match status" value="1"/>
</dbReference>
<evidence type="ECO:0000259" key="7">
    <source>
        <dbReference type="SMART" id="SM00278"/>
    </source>
</evidence>
<comment type="subunit">
    <text evidence="6">Homotetramer. Forms an RuvA(8)-RuvB(12)-Holliday junction (HJ) complex. HJ DNA is sandwiched between 2 RuvA tetramers; dsDNA enters through RuvA and exits via RuvB. An RuvB hexamer assembles on each DNA strand where it exits the tetramer. Each RuvB hexamer is contacted by two RuvA subunits (via domain III) on 2 adjacent RuvB subunits; this complex drives branch migration. In the full resolvosome a probable DNA-RuvA(4)-RuvB(12)-RuvC(2) complex forms which resolves the HJ.</text>
</comment>
<dbReference type="InterPro" id="IPR036267">
    <property type="entry name" value="RuvA_C_sf"/>
</dbReference>
<gene>
    <name evidence="6 8" type="primary">ruvA</name>
    <name evidence="8" type="ORF">IAI61_11490</name>
</gene>
<feature type="domain" description="Helix-hairpin-helix DNA-binding motif class 1" evidence="7">
    <location>
        <begin position="73"/>
        <end position="92"/>
    </location>
</feature>
<comment type="domain">
    <text evidence="6">Has three domains with a flexible linker between the domains II and III and assumes an 'L' shape. Domain III is highly mobile and contacts RuvB.</text>
</comment>
<evidence type="ECO:0000256" key="2">
    <source>
        <dbReference type="ARBA" id="ARBA00022763"/>
    </source>
</evidence>
<dbReference type="RefSeq" id="WP_207417329.1">
    <property type="nucleotide sequence ID" value="NZ_CP061177.1"/>
</dbReference>
<reference evidence="8 9" key="1">
    <citation type="submission" date="2020-09" db="EMBL/GenBank/DDBJ databases">
        <title>Roseomonas.</title>
        <authorList>
            <person name="Zhu W."/>
        </authorList>
    </citation>
    <scope>NUCLEOTIDE SEQUENCE [LARGE SCALE GENOMIC DNA]</scope>
    <source>
        <strain evidence="8 9">573</strain>
    </source>
</reference>
<dbReference type="HAMAP" id="MF_00031">
    <property type="entry name" value="DNA_HJ_migration_RuvA"/>
    <property type="match status" value="1"/>
</dbReference>
<comment type="function">
    <text evidence="6">The RuvA-RuvB-RuvC complex processes Holliday junction (HJ) DNA during genetic recombination and DNA repair, while the RuvA-RuvB complex plays an important role in the rescue of blocked DNA replication forks via replication fork reversal (RFR). RuvA specifically binds to HJ cruciform DNA, conferring on it an open structure. The RuvB hexamer acts as an ATP-dependent pump, pulling dsDNA into and through the RuvAB complex. HJ branch migration allows RuvC to scan DNA until it finds its consensus sequence, where it cleaves and resolves the cruciform DNA.</text>
</comment>
<dbReference type="Gene3D" id="2.40.50.140">
    <property type="entry name" value="Nucleic acid-binding proteins"/>
    <property type="match status" value="1"/>
</dbReference>
<dbReference type="SUPFAM" id="SSF50249">
    <property type="entry name" value="Nucleic acid-binding proteins"/>
    <property type="match status" value="1"/>
</dbReference>
<dbReference type="Gene3D" id="1.10.8.10">
    <property type="entry name" value="DNA helicase RuvA subunit, C-terminal domain"/>
    <property type="match status" value="1"/>
</dbReference>
<dbReference type="InterPro" id="IPR011114">
    <property type="entry name" value="RuvA_C"/>
</dbReference>
<dbReference type="InterPro" id="IPR013849">
    <property type="entry name" value="DNA_helicase_Holl-junc_RuvA_I"/>
</dbReference>
<evidence type="ECO:0000256" key="6">
    <source>
        <dbReference type="HAMAP-Rule" id="MF_00031"/>
    </source>
</evidence>
<keyword evidence="9" id="KW-1185">Reference proteome</keyword>
<dbReference type="SUPFAM" id="SSF47781">
    <property type="entry name" value="RuvA domain 2-like"/>
    <property type="match status" value="1"/>
</dbReference>
<evidence type="ECO:0000256" key="4">
    <source>
        <dbReference type="ARBA" id="ARBA00023172"/>
    </source>
</evidence>
<evidence type="ECO:0000313" key="8">
    <source>
        <dbReference type="EMBL" id="MBO1079655.1"/>
    </source>
</evidence>
<feature type="region of interest" description="Domain III" evidence="6">
    <location>
        <begin position="154"/>
        <end position="204"/>
    </location>
</feature>
<sequence>MIGKLTGKLDSSFEGGCIFDVNGVGYLVACSSRALQALPAPPAIASLLIETSVREDAITLYGFADAAERDWFRLLTGIQSVGPKVALNLLSALSPADMARAILAGDKGSLTRAAGVGPKLAIRLISELQAKVGAMPIGPAFAPTAGALPLPANSVVAETVSVLLNLGWRRPEAQAVVARVADRLGEGVALEQLIRESLKELAPR</sequence>
<dbReference type="SUPFAM" id="SSF46929">
    <property type="entry name" value="DNA helicase RuvA subunit, C-terminal domain"/>
    <property type="match status" value="1"/>
</dbReference>
<dbReference type="NCBIfam" id="TIGR00084">
    <property type="entry name" value="ruvA"/>
    <property type="match status" value="1"/>
</dbReference>
<name>A0ABS3KRS8_9PROT</name>
<comment type="similarity">
    <text evidence="6">Belongs to the RuvA family.</text>
</comment>
<comment type="subcellular location">
    <subcellularLocation>
        <location evidence="6">Cytoplasm</location>
    </subcellularLocation>
</comment>
<dbReference type="InterPro" id="IPR003583">
    <property type="entry name" value="Hlx-hairpin-Hlx_DNA-bd_motif"/>
</dbReference>
<dbReference type="InterPro" id="IPR000085">
    <property type="entry name" value="RuvA"/>
</dbReference>
<accession>A0ABS3KRS8</accession>
<feature type="domain" description="Helix-hairpin-helix DNA-binding motif class 1" evidence="7">
    <location>
        <begin position="108"/>
        <end position="127"/>
    </location>
</feature>
<dbReference type="Proteomes" id="UP001518989">
    <property type="component" value="Unassembled WGS sequence"/>
</dbReference>
<evidence type="ECO:0000313" key="9">
    <source>
        <dbReference type="Proteomes" id="UP001518989"/>
    </source>
</evidence>
<evidence type="ECO:0000256" key="5">
    <source>
        <dbReference type="ARBA" id="ARBA00023204"/>
    </source>
</evidence>